<dbReference type="InterPro" id="IPR036291">
    <property type="entry name" value="NAD(P)-bd_dom_sf"/>
</dbReference>
<dbReference type="GO" id="GO:0012505">
    <property type="term" value="C:endomembrane system"/>
    <property type="evidence" value="ECO:0007669"/>
    <property type="project" value="UniProtKB-SubCell"/>
</dbReference>
<comment type="subcellular location">
    <subcellularLocation>
        <location evidence="1">Endomembrane system</location>
        <topology evidence="1">Multi-pass membrane protein</topology>
    </subcellularLocation>
</comment>
<dbReference type="Proteomes" id="UP000184301">
    <property type="component" value="Unassembled WGS sequence"/>
</dbReference>
<feature type="transmembrane region" description="Helical" evidence="8">
    <location>
        <begin position="21"/>
        <end position="44"/>
    </location>
</feature>
<feature type="domain" description="CASTOR/POLLUX/SYM8 ion channel conserved" evidence="9">
    <location>
        <begin position="267"/>
        <end position="360"/>
    </location>
</feature>
<keyword evidence="3 8" id="KW-0812">Transmembrane</keyword>
<feature type="transmembrane region" description="Helical" evidence="8">
    <location>
        <begin position="81"/>
        <end position="107"/>
    </location>
</feature>
<keyword evidence="5" id="KW-0406">Ion transport</keyword>
<dbReference type="GO" id="GO:0006813">
    <property type="term" value="P:potassium ion transport"/>
    <property type="evidence" value="ECO:0007669"/>
    <property type="project" value="InterPro"/>
</dbReference>
<dbReference type="STRING" id="1121950.SAMN02745243_03441"/>
<dbReference type="PANTHER" id="PTHR31563">
    <property type="entry name" value="ION CHANNEL POLLUX-RELATED"/>
    <property type="match status" value="1"/>
</dbReference>
<dbReference type="Gene3D" id="3.40.50.720">
    <property type="entry name" value="NAD(P)-binding Rossmann-like Domain"/>
    <property type="match status" value="1"/>
</dbReference>
<name>A0A1M6U9C7_9FIRM</name>
<keyword evidence="2" id="KW-0813">Transport</keyword>
<evidence type="ECO:0000256" key="2">
    <source>
        <dbReference type="ARBA" id="ARBA00022448"/>
    </source>
</evidence>
<evidence type="ECO:0000256" key="4">
    <source>
        <dbReference type="ARBA" id="ARBA00022989"/>
    </source>
</evidence>
<dbReference type="Pfam" id="PF06241">
    <property type="entry name" value="Castor_Poll_mid"/>
    <property type="match status" value="1"/>
</dbReference>
<dbReference type="RefSeq" id="WP_073112728.1">
    <property type="nucleotide sequence ID" value="NZ_FQZY01000069.1"/>
</dbReference>
<dbReference type="InterPro" id="IPR036721">
    <property type="entry name" value="RCK_C_sf"/>
</dbReference>
<evidence type="ECO:0000313" key="11">
    <source>
        <dbReference type="Proteomes" id="UP000184301"/>
    </source>
</evidence>
<dbReference type="SUPFAM" id="SSF51735">
    <property type="entry name" value="NAD(P)-binding Rossmann-fold domains"/>
    <property type="match status" value="1"/>
</dbReference>
<dbReference type="GO" id="GO:0034220">
    <property type="term" value="P:monoatomic ion transmembrane transport"/>
    <property type="evidence" value="ECO:0007669"/>
    <property type="project" value="UniProtKB-KW"/>
</dbReference>
<keyword evidence="6 8" id="KW-0472">Membrane</keyword>
<proteinExistence type="predicted"/>
<accession>A0A1M6U9C7</accession>
<keyword evidence="11" id="KW-1185">Reference proteome</keyword>
<evidence type="ECO:0000256" key="1">
    <source>
        <dbReference type="ARBA" id="ARBA00004127"/>
    </source>
</evidence>
<dbReference type="OrthoDB" id="305351at2"/>
<evidence type="ECO:0000256" key="3">
    <source>
        <dbReference type="ARBA" id="ARBA00022692"/>
    </source>
</evidence>
<keyword evidence="4 8" id="KW-1133">Transmembrane helix</keyword>
<dbReference type="InterPro" id="IPR010420">
    <property type="entry name" value="CASTOR/POLLUX/SYM8_dom"/>
</dbReference>
<reference evidence="10 11" key="1">
    <citation type="submission" date="2016-11" db="EMBL/GenBank/DDBJ databases">
        <authorList>
            <person name="Jaros S."/>
            <person name="Januszkiewicz K."/>
            <person name="Wedrychowicz H."/>
        </authorList>
    </citation>
    <scope>NUCLEOTIDE SEQUENCE [LARGE SCALE GENOMIC DNA]</scope>
    <source>
        <strain evidence="10 11">DSM 15480</strain>
    </source>
</reference>
<gene>
    <name evidence="10" type="ORF">SAMN02745243_03441</name>
</gene>
<dbReference type="SUPFAM" id="SSF116726">
    <property type="entry name" value="TrkA C-terminal domain-like"/>
    <property type="match status" value="1"/>
</dbReference>
<evidence type="ECO:0000256" key="7">
    <source>
        <dbReference type="ARBA" id="ARBA00023303"/>
    </source>
</evidence>
<evidence type="ECO:0000256" key="5">
    <source>
        <dbReference type="ARBA" id="ARBA00023065"/>
    </source>
</evidence>
<evidence type="ECO:0000256" key="6">
    <source>
        <dbReference type="ARBA" id="ARBA00023136"/>
    </source>
</evidence>
<keyword evidence="7" id="KW-0407">Ion channel</keyword>
<protein>
    <submittedName>
        <fullName evidence="10">Trk K+ transport system, NAD-binding component</fullName>
    </submittedName>
</protein>
<evidence type="ECO:0000256" key="8">
    <source>
        <dbReference type="SAM" id="Phobius"/>
    </source>
</evidence>
<dbReference type="EMBL" id="FQZY01000069">
    <property type="protein sequence ID" value="SHK65875.1"/>
    <property type="molecule type" value="Genomic_DNA"/>
</dbReference>
<sequence>MNKKPSFRQKARYWFDRLMGKGTIALVGMLFLVTAIVVVIGGILGSLCSGDLSAGNSVWQSLMHAIDAGTLAGDDTANVGFVILMSVVTLCGIFVTSILIGIISSGFEEKLTSLRKGFSVVIENQHTVIIGFNDGIYTLLSELVEANANQKRGCILVIGEQDKEFMDEEIKAHIEDFKTTEIICRSGNFTNNHLLEMASIETARSIIINQQSDFQVIKALLAVVAYLKSRDAFDNEAHITTLIHNEENIDAARIAGEGKAEVIFLTDVLARIIAHTCRQPGMSLVLTDFFDFDGDEFYFEEFPELAGKTFGSILNWFCSSVVVGIDRNGVPMLNPPMDTVIRPGDQIIHLAADDGVSLPVEVEPELQMDCEQTQDAPEQPYHLLVLGYNGSLPLILHELDQYVADGSTVTLACTSLTDDMVEDLQSSHHTPEHSELTHLRFTARQCNIYSKEVLTELLKNGTTDVLLLNQADCSPDNISGSSNSNTDSSSVTSSEEADSKTLLLLLQLRDIASRMQIEFNITSEMHSVENQRLSKVAKVNDFVVGSTIANLILTQVSENRKLVALFEDLLDADGSEIYMKPASSYVQLNKTVNMYTLTEIAKNRGEIFVGYKKQDRNGLSLITNPVKNTSVSFSDEDYLIVIAEE</sequence>
<organism evidence="10 11">
    <name type="scientific">Hespellia stercorisuis DSM 15480</name>
    <dbReference type="NCBI Taxonomy" id="1121950"/>
    <lineage>
        <taxon>Bacteria</taxon>
        <taxon>Bacillati</taxon>
        <taxon>Bacillota</taxon>
        <taxon>Clostridia</taxon>
        <taxon>Lachnospirales</taxon>
        <taxon>Lachnospiraceae</taxon>
        <taxon>Hespellia</taxon>
    </lineage>
</organism>
<evidence type="ECO:0000259" key="9">
    <source>
        <dbReference type="Pfam" id="PF06241"/>
    </source>
</evidence>
<dbReference type="AlphaFoldDB" id="A0A1M6U9C7"/>
<dbReference type="InterPro" id="IPR044849">
    <property type="entry name" value="CASTOR/POLLUX/SYM8-like"/>
</dbReference>
<evidence type="ECO:0000313" key="10">
    <source>
        <dbReference type="EMBL" id="SHK65875.1"/>
    </source>
</evidence>
<dbReference type="PANTHER" id="PTHR31563:SF10">
    <property type="entry name" value="ION CHANNEL POLLUX-RELATED"/>
    <property type="match status" value="1"/>
</dbReference>